<feature type="transmembrane region" description="Helical" evidence="1">
    <location>
        <begin position="54"/>
        <end position="72"/>
    </location>
</feature>
<reference evidence="2 3" key="1">
    <citation type="submission" date="2023-04" db="EMBL/GenBank/DDBJ databases">
        <title>Forest soil microbial communities from Buena Vista Peninsula, Colon Province, Panama.</title>
        <authorList>
            <person name="Bouskill N."/>
        </authorList>
    </citation>
    <scope>NUCLEOTIDE SEQUENCE [LARGE SCALE GENOMIC DNA]</scope>
    <source>
        <strain evidence="2 3">CFH S0262</strain>
    </source>
</reference>
<proteinExistence type="predicted"/>
<feature type="transmembrane region" description="Helical" evidence="1">
    <location>
        <begin position="6"/>
        <end position="22"/>
    </location>
</feature>
<comment type="caution">
    <text evidence="2">The sequence shown here is derived from an EMBL/GenBank/DDBJ whole genome shotgun (WGS) entry which is preliminary data.</text>
</comment>
<keyword evidence="3" id="KW-1185">Reference proteome</keyword>
<evidence type="ECO:0000313" key="2">
    <source>
        <dbReference type="EMBL" id="MDH6282829.1"/>
    </source>
</evidence>
<accession>A0ABT6MET3</accession>
<keyword evidence="1" id="KW-0812">Transmembrane</keyword>
<dbReference type="RefSeq" id="WP_280762123.1">
    <property type="nucleotide sequence ID" value="NZ_JARXVC010000011.1"/>
</dbReference>
<keyword evidence="1" id="KW-0472">Membrane</keyword>
<evidence type="ECO:0000256" key="1">
    <source>
        <dbReference type="SAM" id="Phobius"/>
    </source>
</evidence>
<sequence length="80" mass="8837">MIPVWWSILLAVVGVFGLYLTTLGDRVRWYGYAVGLGVQLLWITYAVATSQPGFILSALAYGAVNGIGLYRWRKQAKESA</sequence>
<keyword evidence="1" id="KW-1133">Transmembrane helix</keyword>
<dbReference type="EMBL" id="JARXVC010000011">
    <property type="protein sequence ID" value="MDH6282829.1"/>
    <property type="molecule type" value="Genomic_DNA"/>
</dbReference>
<gene>
    <name evidence="2" type="ORF">M2280_004066</name>
</gene>
<name>A0ABT6MET3_9NOCA</name>
<dbReference type="Proteomes" id="UP001160334">
    <property type="component" value="Unassembled WGS sequence"/>
</dbReference>
<organism evidence="2 3">
    <name type="scientific">Prescottella agglutinans</name>
    <dbReference type="NCBI Taxonomy" id="1644129"/>
    <lineage>
        <taxon>Bacteria</taxon>
        <taxon>Bacillati</taxon>
        <taxon>Actinomycetota</taxon>
        <taxon>Actinomycetes</taxon>
        <taxon>Mycobacteriales</taxon>
        <taxon>Nocardiaceae</taxon>
        <taxon>Prescottella</taxon>
    </lineage>
</organism>
<evidence type="ECO:0000313" key="3">
    <source>
        <dbReference type="Proteomes" id="UP001160334"/>
    </source>
</evidence>
<feature type="transmembrane region" description="Helical" evidence="1">
    <location>
        <begin position="29"/>
        <end position="48"/>
    </location>
</feature>
<protein>
    <submittedName>
        <fullName evidence="2">Nicotinamide riboside transporter PnuC</fullName>
    </submittedName>
</protein>